<dbReference type="EMBL" id="CP000471">
    <property type="protein sequence ID" value="ABK45088.1"/>
    <property type="molecule type" value="Genomic_DNA"/>
</dbReference>
<dbReference type="Pfam" id="PF13692">
    <property type="entry name" value="Glyco_trans_1_4"/>
    <property type="match status" value="1"/>
</dbReference>
<organism evidence="1 2">
    <name type="scientific">Magnetococcus marinus (strain ATCC BAA-1437 / JCM 17883 / MC-1)</name>
    <dbReference type="NCBI Taxonomy" id="156889"/>
    <lineage>
        <taxon>Bacteria</taxon>
        <taxon>Pseudomonadati</taxon>
        <taxon>Pseudomonadota</taxon>
        <taxon>Magnetococcia</taxon>
        <taxon>Magnetococcales</taxon>
        <taxon>Magnetococcaceae</taxon>
        <taxon>Magnetococcus</taxon>
    </lineage>
</organism>
<dbReference type="OrthoDB" id="476710at2"/>
<dbReference type="SUPFAM" id="SSF53756">
    <property type="entry name" value="UDP-Glycosyltransferase/glycogen phosphorylase"/>
    <property type="match status" value="1"/>
</dbReference>
<dbReference type="HOGENOM" id="CLU_062580_0_0_5"/>
<dbReference type="AlphaFoldDB" id="A0LAU5"/>
<dbReference type="RefSeq" id="WP_011714197.1">
    <property type="nucleotide sequence ID" value="NC_008576.1"/>
</dbReference>
<dbReference type="GO" id="GO:0016740">
    <property type="term" value="F:transferase activity"/>
    <property type="evidence" value="ECO:0007669"/>
    <property type="project" value="UniProtKB-KW"/>
</dbReference>
<sequence>MNGLKEPTVLENLYQTNHGRKAALCYITLPFANPNLGPTHPSLQTAMTMARIMADKGFDIDVLHHMFVGDWDLSRYQVLLGFGYPFERSFNKPFAGKRIYFATGAATCQRNVAELERIQAFQRRHGVLYPPRRLKPYPDYASSMLSDAIFCTGNGWTMQTYRAHFNGPIFRTPTHAHFTPNQQVLPRDYTQARTHFLWIGGAGLLLKGLDLCIEAFLNQEHVTLHVCCPMEERFLAVYAEALKTTNRIKLYGFMDLASPAFAQLLAQCGYVLFPSASEAGASSCLDAMAHGLVPVVTEQASVDVQGAGFILPDTSVQTIATHVGHLANLDPNHLQMRAQASFEKVNKHHRLEHFSQAFAQAWDAVVRPDM</sequence>
<dbReference type="Proteomes" id="UP000002586">
    <property type="component" value="Chromosome"/>
</dbReference>
<dbReference type="STRING" id="156889.Mmc1_2589"/>
<proteinExistence type="predicted"/>
<dbReference type="Gene3D" id="3.40.50.2000">
    <property type="entry name" value="Glycogen Phosphorylase B"/>
    <property type="match status" value="1"/>
</dbReference>
<keyword evidence="2" id="KW-1185">Reference proteome</keyword>
<name>A0LAU5_MAGMM</name>
<evidence type="ECO:0000313" key="1">
    <source>
        <dbReference type="EMBL" id="ABK45088.1"/>
    </source>
</evidence>
<gene>
    <name evidence="1" type="ordered locus">Mmc1_2589</name>
</gene>
<evidence type="ECO:0000313" key="2">
    <source>
        <dbReference type="Proteomes" id="UP000002586"/>
    </source>
</evidence>
<dbReference type="eggNOG" id="COG0438">
    <property type="taxonomic scope" value="Bacteria"/>
</dbReference>
<keyword evidence="1" id="KW-0808">Transferase</keyword>
<accession>A0LAU5</accession>
<dbReference type="KEGG" id="mgm:Mmc1_2589"/>
<reference evidence="2" key="1">
    <citation type="journal article" date="2009" name="Appl. Environ. Microbiol.">
        <title>Complete genome sequence of the chemolithoautotrophic marine magnetotactic coccus strain MC-1.</title>
        <authorList>
            <person name="Schubbe S."/>
            <person name="Williams T.J."/>
            <person name="Xie G."/>
            <person name="Kiss H.E."/>
            <person name="Brettin T.S."/>
            <person name="Martinez D."/>
            <person name="Ross C.A."/>
            <person name="Schuler D."/>
            <person name="Cox B.L."/>
            <person name="Nealson K.H."/>
            <person name="Bazylinski D.A."/>
        </authorList>
    </citation>
    <scope>NUCLEOTIDE SEQUENCE [LARGE SCALE GENOMIC DNA]</scope>
    <source>
        <strain evidence="2">ATCC BAA-1437 / JCM 17883 / MC-1</strain>
    </source>
</reference>
<protein>
    <submittedName>
        <fullName evidence="1">Glycosyl transferase, group 1</fullName>
    </submittedName>
</protein>
<reference evidence="1 2" key="2">
    <citation type="journal article" date="2012" name="Int. J. Syst. Evol. Microbiol.">
        <title>Magnetococcus marinus gen. nov., sp. nov., a marine, magnetotactic bacterium that represents a novel lineage (Magnetococcaceae fam. nov.; Magnetococcales ord. nov.) at the base of the Alphaproteobacteria.</title>
        <authorList>
            <person name="Bazylinski D.A."/>
            <person name="Williams T.J."/>
            <person name="Lefevre C.T."/>
            <person name="Berg R.J."/>
            <person name="Zhang C.L."/>
            <person name="Bowser S.S."/>
            <person name="Dean A.J."/>
            <person name="Beveridge T.J."/>
        </authorList>
    </citation>
    <scope>NUCLEOTIDE SEQUENCE [LARGE SCALE GENOMIC DNA]</scope>
    <source>
        <strain evidence="2">ATCC BAA-1437 / JCM 17883 / MC-1</strain>
    </source>
</reference>